<evidence type="ECO:0000313" key="2">
    <source>
        <dbReference type="Proteomes" id="UP000503440"/>
    </source>
</evidence>
<reference evidence="1 2" key="1">
    <citation type="submission" date="2019-09" db="EMBL/GenBank/DDBJ databases">
        <title>Non-baumannii Acinetobacter spp. carrying blaNDM-1 isolated in China.</title>
        <authorList>
            <person name="Cui C."/>
            <person name="Chen C."/>
            <person name="Sun J."/>
            <person name="Liu Y."/>
        </authorList>
    </citation>
    <scope>NUCLEOTIDE SEQUENCE [LARGE SCALE GENOMIC DNA]</scope>
    <source>
        <strain evidence="1 2">B18</strain>
    </source>
</reference>
<sequence>MQMFQDFLDRSKQLNQAPHQLKLEQLPFHAPNQKYKIIHQGLMIPNLPAPLHYLNFLSLIGQPNAPMLRNDSAIQTHPLDTATVLVSSSPHMVGQLSSYSVEKECYFKPALFQFGGREQLEGHFPEFRVQRLDSELSFDLKIRTTAVISYFAKLRMGLADHWSLLCECSGQLQYKQQHYQIQQLGSFEYARAINFPYLPLAFFTYQVINLQQQRQLLLAQVRDRFNRILQSRMYLRDLSSGQSQLFDEGVYFKVHRVYPAVMTPNRQSMYLPREFEWCYSGADGTRIHIQAQSRGDFKFGLAAGYVGSFHYQVKINDAEEQGEGGYCEYIDCRALKWQEKNQAEKLGDHLANPVPFLVKKEK</sequence>
<dbReference type="EMBL" id="CP044455">
    <property type="protein sequence ID" value="QIC71155.1"/>
    <property type="molecule type" value="Genomic_DNA"/>
</dbReference>
<dbReference type="AlphaFoldDB" id="A0A6C0Y603"/>
<dbReference type="InterPro" id="IPR046611">
    <property type="entry name" value="DUF6670"/>
</dbReference>
<dbReference type="RefSeq" id="WP_163146142.1">
    <property type="nucleotide sequence ID" value="NZ_CP044455.1"/>
</dbReference>
<gene>
    <name evidence="1" type="ORF">FSC09_12470</name>
</gene>
<proteinExistence type="predicted"/>
<evidence type="ECO:0000313" key="1">
    <source>
        <dbReference type="EMBL" id="QIC71155.1"/>
    </source>
</evidence>
<protein>
    <submittedName>
        <fullName evidence="1">Uncharacterized protein</fullName>
    </submittedName>
</protein>
<accession>A0A6C0Y603</accession>
<organism evidence="1 2">
    <name type="scientific">Acinetobacter indicus</name>
    <dbReference type="NCBI Taxonomy" id="756892"/>
    <lineage>
        <taxon>Bacteria</taxon>
        <taxon>Pseudomonadati</taxon>
        <taxon>Pseudomonadota</taxon>
        <taxon>Gammaproteobacteria</taxon>
        <taxon>Moraxellales</taxon>
        <taxon>Moraxellaceae</taxon>
        <taxon>Acinetobacter</taxon>
    </lineage>
</organism>
<dbReference type="Pfam" id="PF20375">
    <property type="entry name" value="DUF6670"/>
    <property type="match status" value="1"/>
</dbReference>
<dbReference type="Proteomes" id="UP000503440">
    <property type="component" value="Chromosome"/>
</dbReference>
<name>A0A6C0Y603_9GAMM</name>